<name>A0A8S5SGJ8_9CAUD</name>
<sequence>MREESNDIETRAAVLTDAADLINSALKLFEGLEDAALDDLTGILEEARNEAAFQLKLIRSRFSDAPDDDELLAMKHENDRYGYKMDCEYPNIQTRYLHTNDGLRIASEVEL</sequence>
<proteinExistence type="predicted"/>
<reference evidence="1" key="1">
    <citation type="journal article" date="2021" name="Proc. Natl. Acad. Sci. U.S.A.">
        <title>A Catalog of Tens of Thousands of Viruses from Human Metagenomes Reveals Hidden Associations with Chronic Diseases.</title>
        <authorList>
            <person name="Tisza M.J."/>
            <person name="Buck C.B."/>
        </authorList>
    </citation>
    <scope>NUCLEOTIDE SEQUENCE</scope>
    <source>
        <strain evidence="1">CtzyE57</strain>
    </source>
</reference>
<organism evidence="1">
    <name type="scientific">Siphoviridae sp. ctzyE57</name>
    <dbReference type="NCBI Taxonomy" id="2827982"/>
    <lineage>
        <taxon>Viruses</taxon>
        <taxon>Duplodnaviria</taxon>
        <taxon>Heunggongvirae</taxon>
        <taxon>Uroviricota</taxon>
        <taxon>Caudoviricetes</taxon>
    </lineage>
</organism>
<evidence type="ECO:0000313" key="1">
    <source>
        <dbReference type="EMBL" id="DAF50109.1"/>
    </source>
</evidence>
<protein>
    <submittedName>
        <fullName evidence="1">Uncharacterized protein</fullName>
    </submittedName>
</protein>
<accession>A0A8S5SGJ8</accession>
<dbReference type="EMBL" id="BK032592">
    <property type="protein sequence ID" value="DAF50109.1"/>
    <property type="molecule type" value="Genomic_DNA"/>
</dbReference>